<evidence type="ECO:0000313" key="2">
    <source>
        <dbReference type="Proteomes" id="UP000580250"/>
    </source>
</evidence>
<reference evidence="1 2" key="1">
    <citation type="submission" date="2020-08" db="EMBL/GenBank/DDBJ databases">
        <authorList>
            <person name="Koutsovoulos G."/>
            <person name="Danchin GJ E."/>
        </authorList>
    </citation>
    <scope>NUCLEOTIDE SEQUENCE [LARGE SCALE GENOMIC DNA]</scope>
</reference>
<gene>
    <name evidence="1" type="ORF">MENT_LOCUS52289</name>
</gene>
<comment type="caution">
    <text evidence="1">The sequence shown here is derived from an EMBL/GenBank/DDBJ whole genome shotgun (WGS) entry which is preliminary data.</text>
</comment>
<sequence>MATEEMEMEGMVIVVVDGAVAMEAEMKITVARIAFIKHYLSFVNLLLKYHPLVDKTNLYGKGILKISNHRVLIVG</sequence>
<evidence type="ECO:0000313" key="1">
    <source>
        <dbReference type="EMBL" id="CAD2198931.1"/>
    </source>
</evidence>
<organism evidence="1 2">
    <name type="scientific">Meloidogyne enterolobii</name>
    <name type="common">Root-knot nematode worm</name>
    <name type="synonym">Meloidogyne mayaguensis</name>
    <dbReference type="NCBI Taxonomy" id="390850"/>
    <lineage>
        <taxon>Eukaryota</taxon>
        <taxon>Metazoa</taxon>
        <taxon>Ecdysozoa</taxon>
        <taxon>Nematoda</taxon>
        <taxon>Chromadorea</taxon>
        <taxon>Rhabditida</taxon>
        <taxon>Tylenchina</taxon>
        <taxon>Tylenchomorpha</taxon>
        <taxon>Tylenchoidea</taxon>
        <taxon>Meloidogynidae</taxon>
        <taxon>Meloidogyninae</taxon>
        <taxon>Meloidogyne</taxon>
    </lineage>
</organism>
<dbReference type="AlphaFoldDB" id="A0A6V7XI79"/>
<dbReference type="Proteomes" id="UP000580250">
    <property type="component" value="Unassembled WGS sequence"/>
</dbReference>
<proteinExistence type="predicted"/>
<name>A0A6V7XI79_MELEN</name>
<dbReference type="EMBL" id="CAJEWN010001625">
    <property type="protein sequence ID" value="CAD2198931.1"/>
    <property type="molecule type" value="Genomic_DNA"/>
</dbReference>
<protein>
    <submittedName>
        <fullName evidence="1">Uncharacterized protein</fullName>
    </submittedName>
</protein>
<accession>A0A6V7XI79</accession>